<accession>A0A9Q1HNG3</accession>
<sequence length="87" mass="9257">MLVPEQPVYGEGALRDSVAYILCHVTRDTKAGRDFKNLRLSRPRGTPVVLGAPAPGGIVVPGARVRALWPRAQVPELCLGLGAQRGS</sequence>
<evidence type="ECO:0000313" key="2">
    <source>
        <dbReference type="Proteomes" id="UP001152803"/>
    </source>
</evidence>
<comment type="caution">
    <text evidence="1">The sequence shown here is derived from an EMBL/GenBank/DDBJ whole genome shotgun (WGS) entry which is preliminary data.</text>
</comment>
<name>A0A9Q1HNG3_CONCO</name>
<gene>
    <name evidence="1" type="ORF">COCON_G00214660</name>
</gene>
<dbReference type="EMBL" id="JAFJMO010000017">
    <property type="protein sequence ID" value="KAJ8252154.1"/>
    <property type="molecule type" value="Genomic_DNA"/>
</dbReference>
<dbReference type="AlphaFoldDB" id="A0A9Q1HNG3"/>
<keyword evidence="2" id="KW-1185">Reference proteome</keyword>
<protein>
    <submittedName>
        <fullName evidence="1">Uncharacterized protein</fullName>
    </submittedName>
</protein>
<dbReference type="Proteomes" id="UP001152803">
    <property type="component" value="Unassembled WGS sequence"/>
</dbReference>
<organism evidence="1 2">
    <name type="scientific">Conger conger</name>
    <name type="common">Conger eel</name>
    <name type="synonym">Muraena conger</name>
    <dbReference type="NCBI Taxonomy" id="82655"/>
    <lineage>
        <taxon>Eukaryota</taxon>
        <taxon>Metazoa</taxon>
        <taxon>Chordata</taxon>
        <taxon>Craniata</taxon>
        <taxon>Vertebrata</taxon>
        <taxon>Euteleostomi</taxon>
        <taxon>Actinopterygii</taxon>
        <taxon>Neopterygii</taxon>
        <taxon>Teleostei</taxon>
        <taxon>Anguilliformes</taxon>
        <taxon>Congridae</taxon>
        <taxon>Conger</taxon>
    </lineage>
</organism>
<evidence type="ECO:0000313" key="1">
    <source>
        <dbReference type="EMBL" id="KAJ8252154.1"/>
    </source>
</evidence>
<reference evidence="1" key="1">
    <citation type="journal article" date="2023" name="Science">
        <title>Genome structures resolve the early diversification of teleost fishes.</title>
        <authorList>
            <person name="Parey E."/>
            <person name="Louis A."/>
            <person name="Montfort J."/>
            <person name="Bouchez O."/>
            <person name="Roques C."/>
            <person name="Iampietro C."/>
            <person name="Lluch J."/>
            <person name="Castinel A."/>
            <person name="Donnadieu C."/>
            <person name="Desvignes T."/>
            <person name="Floi Bucao C."/>
            <person name="Jouanno E."/>
            <person name="Wen M."/>
            <person name="Mejri S."/>
            <person name="Dirks R."/>
            <person name="Jansen H."/>
            <person name="Henkel C."/>
            <person name="Chen W.J."/>
            <person name="Zahm M."/>
            <person name="Cabau C."/>
            <person name="Klopp C."/>
            <person name="Thompson A.W."/>
            <person name="Robinson-Rechavi M."/>
            <person name="Braasch I."/>
            <person name="Lecointre G."/>
            <person name="Bobe J."/>
            <person name="Postlethwait J.H."/>
            <person name="Berthelot C."/>
            <person name="Roest Crollius H."/>
            <person name="Guiguen Y."/>
        </authorList>
    </citation>
    <scope>NUCLEOTIDE SEQUENCE</scope>
    <source>
        <strain evidence="1">Concon-B</strain>
    </source>
</reference>
<proteinExistence type="predicted"/>